<keyword evidence="4" id="KW-0812">Transmembrane</keyword>
<proteinExistence type="predicted"/>
<evidence type="ECO:0000313" key="7">
    <source>
        <dbReference type="Proteomes" id="UP000267400"/>
    </source>
</evidence>
<dbReference type="PANTHER" id="PTHR32347">
    <property type="entry name" value="EFFLUX SYSTEM COMPONENT YKNX-RELATED"/>
    <property type="match status" value="1"/>
</dbReference>
<reference evidence="6 7" key="1">
    <citation type="submission" date="2018-12" db="EMBL/GenBank/DDBJ databases">
        <authorList>
            <person name="Yu L."/>
        </authorList>
    </citation>
    <scope>NUCLEOTIDE SEQUENCE [LARGE SCALE GENOMIC DNA]</scope>
    <source>
        <strain evidence="6 7">11S</strain>
    </source>
</reference>
<evidence type="ECO:0000256" key="2">
    <source>
        <dbReference type="ARBA" id="ARBA00023054"/>
    </source>
</evidence>
<evidence type="ECO:0000256" key="1">
    <source>
        <dbReference type="ARBA" id="ARBA00004196"/>
    </source>
</evidence>
<dbReference type="Gene3D" id="2.40.50.100">
    <property type="match status" value="1"/>
</dbReference>
<dbReference type="InterPro" id="IPR050465">
    <property type="entry name" value="UPF0194_transport"/>
</dbReference>
<keyword evidence="4" id="KW-0472">Membrane</keyword>
<feature type="region of interest" description="Disordered" evidence="3">
    <location>
        <begin position="133"/>
        <end position="160"/>
    </location>
</feature>
<dbReference type="Gene3D" id="2.40.30.170">
    <property type="match status" value="1"/>
</dbReference>
<dbReference type="OrthoDB" id="9778236at2"/>
<keyword evidence="4" id="KW-1133">Transmembrane helix</keyword>
<gene>
    <name evidence="6" type="ORF">EKG36_17225</name>
</gene>
<dbReference type="PANTHER" id="PTHR32347:SF23">
    <property type="entry name" value="BLL5650 PROTEIN"/>
    <property type="match status" value="1"/>
</dbReference>
<dbReference type="Pfam" id="PF25954">
    <property type="entry name" value="Beta-barrel_RND_2"/>
    <property type="match status" value="1"/>
</dbReference>
<dbReference type="EMBL" id="RXNS01000019">
    <property type="protein sequence ID" value="RTQ99612.1"/>
    <property type="molecule type" value="Genomic_DNA"/>
</dbReference>
<evidence type="ECO:0000259" key="5">
    <source>
        <dbReference type="Pfam" id="PF25954"/>
    </source>
</evidence>
<dbReference type="GO" id="GO:0030313">
    <property type="term" value="C:cell envelope"/>
    <property type="evidence" value="ECO:0007669"/>
    <property type="project" value="UniProtKB-SubCell"/>
</dbReference>
<comment type="caution">
    <text evidence="6">The sequence shown here is derived from an EMBL/GenBank/DDBJ whole genome shotgun (WGS) entry which is preliminary data.</text>
</comment>
<organism evidence="6 7">
    <name type="scientific">Halomonas nitroreducens</name>
    <dbReference type="NCBI Taxonomy" id="447425"/>
    <lineage>
        <taxon>Bacteria</taxon>
        <taxon>Pseudomonadati</taxon>
        <taxon>Pseudomonadota</taxon>
        <taxon>Gammaproteobacteria</taxon>
        <taxon>Oceanospirillales</taxon>
        <taxon>Halomonadaceae</taxon>
        <taxon>Halomonas</taxon>
    </lineage>
</organism>
<accession>A0A431V0N2</accession>
<dbReference type="AlphaFoldDB" id="A0A431V0N2"/>
<comment type="subcellular location">
    <subcellularLocation>
        <location evidence="1">Cell envelope</location>
    </subcellularLocation>
</comment>
<feature type="domain" description="CusB-like beta-barrel" evidence="5">
    <location>
        <begin position="240"/>
        <end position="317"/>
    </location>
</feature>
<name>A0A431V0N2_9GAMM</name>
<dbReference type="SUPFAM" id="SSF111369">
    <property type="entry name" value="HlyD-like secretion proteins"/>
    <property type="match status" value="2"/>
</dbReference>
<sequence>MRHLPCRGLSGRPVGRMMNQTRWTLVALVLLATGGYLAFLGWQPPSPPRGILYASGRIEATEVRLAAELSGRVVDSRLREGQPVDKGSELIRLDDSLLRLEEAELAARLAAAEHAVTRVEVMLDTARHHLANAETELERSRRLRRGGSLPQQQLERSEDRLREAQGEVDILEAQRAEAIAHHEALQQQRAQLANQRDKTVLRSPLEATVLTKAIEVGEVVTPGQTVAVLVDLARPRLKLYIDERSLGKVRLRAPARVRVDAFPDRYFEAEVTAIDSQAQFTPRDVHLPRERARTVFGVTLQVANPNGILKPGMPADAWIRWQNEAPWPATLVVPP</sequence>
<evidence type="ECO:0000313" key="6">
    <source>
        <dbReference type="EMBL" id="RTQ99612.1"/>
    </source>
</evidence>
<dbReference type="Proteomes" id="UP000267400">
    <property type="component" value="Unassembled WGS sequence"/>
</dbReference>
<protein>
    <submittedName>
        <fullName evidence="6">HlyD family efflux transporter periplasmic adaptor subunit</fullName>
    </submittedName>
</protein>
<dbReference type="InterPro" id="IPR058792">
    <property type="entry name" value="Beta-barrel_RND_2"/>
</dbReference>
<keyword evidence="2" id="KW-0175">Coiled coil</keyword>
<keyword evidence="7" id="KW-1185">Reference proteome</keyword>
<evidence type="ECO:0000256" key="4">
    <source>
        <dbReference type="SAM" id="Phobius"/>
    </source>
</evidence>
<feature type="transmembrane region" description="Helical" evidence="4">
    <location>
        <begin position="21"/>
        <end position="42"/>
    </location>
</feature>
<evidence type="ECO:0000256" key="3">
    <source>
        <dbReference type="SAM" id="MobiDB-lite"/>
    </source>
</evidence>